<keyword evidence="3 4" id="KW-0802">TPR repeat</keyword>
<gene>
    <name evidence="7" type="ORF">Fcan01_12901</name>
</gene>
<sequence>MDCKTAFISIGKFFPTETSSYRRKSVNLMNPSKAFEFARQIPQHDGIYNVYIAVVVGESRSERIIMSTSSIDPAMLATVKEFVELLKHQPSLIFTEDLKFLRDYLSAVGAKLPKMPEPGNKSGSGDSKPSGGEPKKPTAKPTVEEVIDDEMEIEEEPFPELPQEGVVDADEVDSNQDMGSNAEDVGEEAMEKSNELKMEAVGLFGEGKFEECIQKYTEAIKLNGHAAVLFAKRGQAYLRLEKPNACIKDCSKALELNPDSAIGYKFRGRAHRLLGHWEEAASDLRQACKIDFDEQTDEWLKECQPNIVENGNITL</sequence>
<feature type="domain" description="Hsp70-interacting protein N-terminal" evidence="6">
    <location>
        <begin position="72"/>
        <end position="113"/>
    </location>
</feature>
<dbReference type="Gene3D" id="6.10.250.3420">
    <property type="match status" value="1"/>
</dbReference>
<keyword evidence="8" id="KW-1185">Reference proteome</keyword>
<dbReference type="PANTHER" id="PTHR45883:SF2">
    <property type="entry name" value="HSC70-INTERACTING PROTEIN"/>
    <property type="match status" value="1"/>
</dbReference>
<feature type="compositionally biased region" description="Low complexity" evidence="5">
    <location>
        <begin position="118"/>
        <end position="132"/>
    </location>
</feature>
<evidence type="ECO:0000256" key="1">
    <source>
        <dbReference type="ARBA" id="ARBA00009015"/>
    </source>
</evidence>
<dbReference type="InterPro" id="IPR011990">
    <property type="entry name" value="TPR-like_helical_dom_sf"/>
</dbReference>
<dbReference type="EMBL" id="LNIX01000007">
    <property type="protein sequence ID" value="OXA51394.1"/>
    <property type="molecule type" value="Genomic_DNA"/>
</dbReference>
<evidence type="ECO:0000256" key="3">
    <source>
        <dbReference type="ARBA" id="ARBA00022803"/>
    </source>
</evidence>
<dbReference type="FunFam" id="1.25.40.10:FF:000112">
    <property type="entry name" value="FAM10 family protein"/>
    <property type="match status" value="1"/>
</dbReference>
<evidence type="ECO:0000256" key="5">
    <source>
        <dbReference type="SAM" id="MobiDB-lite"/>
    </source>
</evidence>
<evidence type="ECO:0000259" key="6">
    <source>
        <dbReference type="Pfam" id="PF18253"/>
    </source>
</evidence>
<feature type="region of interest" description="Disordered" evidence="5">
    <location>
        <begin position="111"/>
        <end position="142"/>
    </location>
</feature>
<dbReference type="Gene3D" id="1.25.40.10">
    <property type="entry name" value="Tetratricopeptide repeat domain"/>
    <property type="match status" value="1"/>
</dbReference>
<dbReference type="STRING" id="158441.A0A226E2Y4"/>
<dbReference type="SUPFAM" id="SSF48452">
    <property type="entry name" value="TPR-like"/>
    <property type="match status" value="1"/>
</dbReference>
<reference evidence="7 8" key="1">
    <citation type="submission" date="2015-12" db="EMBL/GenBank/DDBJ databases">
        <title>The genome of Folsomia candida.</title>
        <authorList>
            <person name="Faddeeva A."/>
            <person name="Derks M.F."/>
            <person name="Anvar Y."/>
            <person name="Smit S."/>
            <person name="Van Straalen N."/>
            <person name="Roelofs D."/>
        </authorList>
    </citation>
    <scope>NUCLEOTIDE SEQUENCE [LARGE SCALE GENOMIC DNA]</scope>
    <source>
        <strain evidence="7 8">VU population</strain>
        <tissue evidence="7">Whole body</tissue>
    </source>
</reference>
<proteinExistence type="inferred from homology"/>
<dbReference type="Pfam" id="PF18253">
    <property type="entry name" value="HipN"/>
    <property type="match status" value="1"/>
</dbReference>
<accession>A0A226E2Y4</accession>
<dbReference type="InterPro" id="IPR034649">
    <property type="entry name" value="Hip_N"/>
</dbReference>
<dbReference type="GO" id="GO:0046983">
    <property type="term" value="F:protein dimerization activity"/>
    <property type="evidence" value="ECO:0007669"/>
    <property type="project" value="InterPro"/>
</dbReference>
<comment type="caution">
    <text evidence="7">The sequence shown here is derived from an EMBL/GenBank/DDBJ whole genome shotgun (WGS) entry which is preliminary data.</text>
</comment>
<evidence type="ECO:0000256" key="2">
    <source>
        <dbReference type="ARBA" id="ARBA00022737"/>
    </source>
</evidence>
<comment type="similarity">
    <text evidence="1">Belongs to the FAM10 family.</text>
</comment>
<name>A0A226E2Y4_FOLCA</name>
<keyword evidence="2" id="KW-0677">Repeat</keyword>
<feature type="repeat" description="TPR" evidence="4">
    <location>
        <begin position="227"/>
        <end position="260"/>
    </location>
</feature>
<protein>
    <submittedName>
        <fullName evidence="7">Hsc70-interacting protein</fullName>
    </submittedName>
</protein>
<dbReference type="PANTHER" id="PTHR45883">
    <property type="entry name" value="HSC70-INTERACTING PROTEIN"/>
    <property type="match status" value="1"/>
</dbReference>
<dbReference type="OMA" id="YEKRRYK"/>
<dbReference type="OrthoDB" id="533763at2759"/>
<dbReference type="AlphaFoldDB" id="A0A226E2Y4"/>
<dbReference type="SMART" id="SM00028">
    <property type="entry name" value="TPR"/>
    <property type="match status" value="3"/>
</dbReference>
<evidence type="ECO:0000256" key="4">
    <source>
        <dbReference type="PROSITE-ProRule" id="PRU00339"/>
    </source>
</evidence>
<dbReference type="Proteomes" id="UP000198287">
    <property type="component" value="Unassembled WGS sequence"/>
</dbReference>
<dbReference type="Pfam" id="PF00515">
    <property type="entry name" value="TPR_1"/>
    <property type="match status" value="1"/>
</dbReference>
<dbReference type="InterPro" id="IPR019734">
    <property type="entry name" value="TPR_rpt"/>
</dbReference>
<evidence type="ECO:0000313" key="7">
    <source>
        <dbReference type="EMBL" id="OXA51394.1"/>
    </source>
</evidence>
<evidence type="ECO:0000313" key="8">
    <source>
        <dbReference type="Proteomes" id="UP000198287"/>
    </source>
</evidence>
<dbReference type="GO" id="GO:0030544">
    <property type="term" value="F:Hsp70 protein binding"/>
    <property type="evidence" value="ECO:0007669"/>
    <property type="project" value="TreeGrafter"/>
</dbReference>
<organism evidence="7 8">
    <name type="scientific">Folsomia candida</name>
    <name type="common">Springtail</name>
    <dbReference type="NCBI Taxonomy" id="158441"/>
    <lineage>
        <taxon>Eukaryota</taxon>
        <taxon>Metazoa</taxon>
        <taxon>Ecdysozoa</taxon>
        <taxon>Arthropoda</taxon>
        <taxon>Hexapoda</taxon>
        <taxon>Collembola</taxon>
        <taxon>Entomobryomorpha</taxon>
        <taxon>Isotomoidea</taxon>
        <taxon>Isotomidae</taxon>
        <taxon>Proisotominae</taxon>
        <taxon>Folsomia</taxon>
    </lineage>
</organism>
<dbReference type="PROSITE" id="PS50005">
    <property type="entry name" value="TPR"/>
    <property type="match status" value="1"/>
</dbReference>